<dbReference type="AlphaFoldDB" id="A0A9D2HDC3"/>
<comment type="similarity">
    <text evidence="1 5">Belongs to the universal ribosomal protein uL24 family.</text>
</comment>
<protein>
    <recommendedName>
        <fullName evidence="4 5">Large ribosomal subunit protein uL24</fullName>
    </recommendedName>
</protein>
<dbReference type="HAMAP" id="MF_01326_B">
    <property type="entry name" value="Ribosomal_uL24_B"/>
    <property type="match status" value="1"/>
</dbReference>
<name>A0A9D2HDC3_9BACT</name>
<dbReference type="Pfam" id="PF17136">
    <property type="entry name" value="ribosomal_L24"/>
    <property type="match status" value="1"/>
</dbReference>
<dbReference type="Gene3D" id="2.30.30.30">
    <property type="match status" value="1"/>
</dbReference>
<keyword evidence="2 5" id="KW-0689">Ribosomal protein</keyword>
<dbReference type="SMART" id="SM00739">
    <property type="entry name" value="KOW"/>
    <property type="match status" value="1"/>
</dbReference>
<evidence type="ECO:0000256" key="1">
    <source>
        <dbReference type="ARBA" id="ARBA00010618"/>
    </source>
</evidence>
<dbReference type="GO" id="GO:1990904">
    <property type="term" value="C:ribonucleoprotein complex"/>
    <property type="evidence" value="ECO:0007669"/>
    <property type="project" value="UniProtKB-KW"/>
</dbReference>
<comment type="subunit">
    <text evidence="5">Part of the 50S ribosomal subunit.</text>
</comment>
<dbReference type="SUPFAM" id="SSF50104">
    <property type="entry name" value="Translation proteins SH3-like domain"/>
    <property type="match status" value="1"/>
</dbReference>
<evidence type="ECO:0000256" key="2">
    <source>
        <dbReference type="ARBA" id="ARBA00022980"/>
    </source>
</evidence>
<evidence type="ECO:0000256" key="3">
    <source>
        <dbReference type="ARBA" id="ARBA00023274"/>
    </source>
</evidence>
<dbReference type="GO" id="GO:0005840">
    <property type="term" value="C:ribosome"/>
    <property type="evidence" value="ECO:0007669"/>
    <property type="project" value="UniProtKB-KW"/>
</dbReference>
<evidence type="ECO:0000313" key="7">
    <source>
        <dbReference type="EMBL" id="HJA07990.1"/>
    </source>
</evidence>
<dbReference type="InterPro" id="IPR008991">
    <property type="entry name" value="Translation_prot_SH3-like_sf"/>
</dbReference>
<dbReference type="EMBL" id="DXAN01000003">
    <property type="protein sequence ID" value="HJA07990.1"/>
    <property type="molecule type" value="Genomic_DNA"/>
</dbReference>
<comment type="function">
    <text evidence="5">One of two assembly initiator proteins, it binds directly to the 5'-end of the 23S rRNA, where it nucleates assembly of the 50S subunit.</text>
</comment>
<keyword evidence="3 5" id="KW-0687">Ribonucleoprotein</keyword>
<dbReference type="InterPro" id="IPR005824">
    <property type="entry name" value="KOW"/>
</dbReference>
<dbReference type="InterPro" id="IPR014722">
    <property type="entry name" value="Rib_uL2_dom2"/>
</dbReference>
<evidence type="ECO:0000256" key="4">
    <source>
        <dbReference type="ARBA" id="ARBA00035206"/>
    </source>
</evidence>
<dbReference type="GO" id="GO:0003735">
    <property type="term" value="F:structural constituent of ribosome"/>
    <property type="evidence" value="ECO:0007669"/>
    <property type="project" value="InterPro"/>
</dbReference>
<dbReference type="Proteomes" id="UP000824225">
    <property type="component" value="Unassembled WGS sequence"/>
</dbReference>
<dbReference type="NCBIfam" id="TIGR01079">
    <property type="entry name" value="rplX_bact"/>
    <property type="match status" value="1"/>
</dbReference>
<dbReference type="GO" id="GO:0019843">
    <property type="term" value="F:rRNA binding"/>
    <property type="evidence" value="ECO:0007669"/>
    <property type="project" value="UniProtKB-UniRule"/>
</dbReference>
<comment type="caution">
    <text evidence="7">The sequence shown here is derived from an EMBL/GenBank/DDBJ whole genome shotgun (WGS) entry which is preliminary data.</text>
</comment>
<evidence type="ECO:0000313" key="8">
    <source>
        <dbReference type="Proteomes" id="UP000824225"/>
    </source>
</evidence>
<sequence length="113" mass="13211">MKQFRIHKDDKVKVIAGKDKDKIGKVLKVLRKSDRVLVEKVNMVKRNVRPNPYKREPGGIVEKEMPIHVSNLMVVCPACAKPTRVAYRYEEKEQNGQKKKVRVRYCKHCNKPL</sequence>
<feature type="domain" description="KOW" evidence="6">
    <location>
        <begin position="5"/>
        <end position="32"/>
    </location>
</feature>
<reference evidence="7" key="2">
    <citation type="submission" date="2021-04" db="EMBL/GenBank/DDBJ databases">
        <authorList>
            <person name="Gilroy R."/>
        </authorList>
    </citation>
    <scope>NUCLEOTIDE SEQUENCE</scope>
    <source>
        <strain evidence="7">CHK186-16707</strain>
    </source>
</reference>
<dbReference type="Pfam" id="PF00467">
    <property type="entry name" value="KOW"/>
    <property type="match status" value="1"/>
</dbReference>
<dbReference type="InterPro" id="IPR057264">
    <property type="entry name" value="Ribosomal_uL24_C"/>
</dbReference>
<keyword evidence="5" id="KW-0699">rRNA-binding</keyword>
<keyword evidence="5" id="KW-0694">RNA-binding</keyword>
<evidence type="ECO:0000259" key="6">
    <source>
        <dbReference type="SMART" id="SM00739"/>
    </source>
</evidence>
<dbReference type="PANTHER" id="PTHR12903">
    <property type="entry name" value="MITOCHONDRIAL RIBOSOMAL PROTEIN L24"/>
    <property type="match status" value="1"/>
</dbReference>
<evidence type="ECO:0000256" key="5">
    <source>
        <dbReference type="HAMAP-Rule" id="MF_01326"/>
    </source>
</evidence>
<comment type="function">
    <text evidence="5">One of the proteins that surrounds the polypeptide exit tunnel on the outside of the subunit.</text>
</comment>
<dbReference type="GO" id="GO:0006412">
    <property type="term" value="P:translation"/>
    <property type="evidence" value="ECO:0007669"/>
    <property type="project" value="UniProtKB-UniRule"/>
</dbReference>
<dbReference type="InterPro" id="IPR041988">
    <property type="entry name" value="Ribosomal_uL24_KOW"/>
</dbReference>
<reference evidence="7" key="1">
    <citation type="journal article" date="2021" name="PeerJ">
        <title>Extensive microbial diversity within the chicken gut microbiome revealed by metagenomics and culture.</title>
        <authorList>
            <person name="Gilroy R."/>
            <person name="Ravi A."/>
            <person name="Getino M."/>
            <person name="Pursley I."/>
            <person name="Horton D.L."/>
            <person name="Alikhan N.F."/>
            <person name="Baker D."/>
            <person name="Gharbi K."/>
            <person name="Hall N."/>
            <person name="Watson M."/>
            <person name="Adriaenssens E.M."/>
            <person name="Foster-Nyarko E."/>
            <person name="Jarju S."/>
            <person name="Secka A."/>
            <person name="Antonio M."/>
            <person name="Oren A."/>
            <person name="Chaudhuri R.R."/>
            <person name="La Ragione R."/>
            <person name="Hildebrand F."/>
            <person name="Pallen M.J."/>
        </authorList>
    </citation>
    <scope>NUCLEOTIDE SEQUENCE</scope>
    <source>
        <strain evidence="7">CHK186-16707</strain>
    </source>
</reference>
<accession>A0A9D2HDC3</accession>
<dbReference type="InterPro" id="IPR003256">
    <property type="entry name" value="Ribosomal_uL24"/>
</dbReference>
<dbReference type="CDD" id="cd06089">
    <property type="entry name" value="KOW_RPL26"/>
    <property type="match status" value="1"/>
</dbReference>
<proteinExistence type="inferred from homology"/>
<gene>
    <name evidence="5 7" type="primary">rplX</name>
    <name evidence="7" type="ORF">H9962_02190</name>
</gene>
<organism evidence="7 8">
    <name type="scientific">Candidatus Mailhella merdigallinarum</name>
    <dbReference type="NCBI Taxonomy" id="2838658"/>
    <lineage>
        <taxon>Bacteria</taxon>
        <taxon>Pseudomonadati</taxon>
        <taxon>Thermodesulfobacteriota</taxon>
        <taxon>Desulfovibrionia</taxon>
        <taxon>Desulfovibrionales</taxon>
        <taxon>Desulfovibrionaceae</taxon>
        <taxon>Mailhella</taxon>
    </lineage>
</organism>